<sequence length="48" mass="5635">MEDIKEEEEVLGSSLTMEKVAAAKQFIENHYRAHMKTIQERKERSLSL</sequence>
<organism evidence="1 2">
    <name type="scientific">Salix suchowensis</name>
    <dbReference type="NCBI Taxonomy" id="1278906"/>
    <lineage>
        <taxon>Eukaryota</taxon>
        <taxon>Viridiplantae</taxon>
        <taxon>Streptophyta</taxon>
        <taxon>Embryophyta</taxon>
        <taxon>Tracheophyta</taxon>
        <taxon>Spermatophyta</taxon>
        <taxon>Magnoliopsida</taxon>
        <taxon>eudicotyledons</taxon>
        <taxon>Gunneridae</taxon>
        <taxon>Pentapetalae</taxon>
        <taxon>rosids</taxon>
        <taxon>fabids</taxon>
        <taxon>Malpighiales</taxon>
        <taxon>Salicaceae</taxon>
        <taxon>Saliceae</taxon>
        <taxon>Salix</taxon>
    </lineage>
</organism>
<dbReference type="EMBL" id="JAPFFI010000009">
    <property type="protein sequence ID" value="KAJ6382654.1"/>
    <property type="molecule type" value="Genomic_DNA"/>
</dbReference>
<name>A0ABQ9BEG0_9ROSI</name>
<dbReference type="Proteomes" id="UP001141253">
    <property type="component" value="Chromosome 6"/>
</dbReference>
<comment type="caution">
    <text evidence="1">The sequence shown here is derived from an EMBL/GenBank/DDBJ whole genome shotgun (WGS) entry which is preliminary data.</text>
</comment>
<gene>
    <name evidence="1" type="ORF">OIU77_031149</name>
</gene>
<reference evidence="1" key="1">
    <citation type="submission" date="2022-10" db="EMBL/GenBank/DDBJ databases">
        <authorList>
            <person name="Hyden B.L."/>
            <person name="Feng K."/>
            <person name="Yates T."/>
            <person name="Jawdy S."/>
            <person name="Smart L.B."/>
            <person name="Muchero W."/>
        </authorList>
    </citation>
    <scope>NUCLEOTIDE SEQUENCE</scope>
    <source>
        <tissue evidence="1">Shoot tip</tissue>
    </source>
</reference>
<proteinExistence type="predicted"/>
<protein>
    <submittedName>
        <fullName evidence="1">Uncharacterized protein</fullName>
    </submittedName>
</protein>
<evidence type="ECO:0000313" key="2">
    <source>
        <dbReference type="Proteomes" id="UP001141253"/>
    </source>
</evidence>
<accession>A0ABQ9BEG0</accession>
<reference evidence="1" key="2">
    <citation type="journal article" date="2023" name="Int. J. Mol. Sci.">
        <title>De Novo Assembly and Annotation of 11 Diverse Shrub Willow (Salix) Genomes Reveals Novel Gene Organization in Sex-Linked Regions.</title>
        <authorList>
            <person name="Hyden B."/>
            <person name="Feng K."/>
            <person name="Yates T.B."/>
            <person name="Jawdy S."/>
            <person name="Cereghino C."/>
            <person name="Smart L.B."/>
            <person name="Muchero W."/>
        </authorList>
    </citation>
    <scope>NUCLEOTIDE SEQUENCE</scope>
    <source>
        <tissue evidence="1">Shoot tip</tissue>
    </source>
</reference>
<keyword evidence="2" id="KW-1185">Reference proteome</keyword>
<evidence type="ECO:0000313" key="1">
    <source>
        <dbReference type="EMBL" id="KAJ6382654.1"/>
    </source>
</evidence>